<keyword evidence="3" id="KW-1185">Reference proteome</keyword>
<dbReference type="AlphaFoldDB" id="A0AAD5RWF4"/>
<accession>A0AAD5RWF4</accession>
<organism evidence="2 3">
    <name type="scientific">Zalerion maritima</name>
    <dbReference type="NCBI Taxonomy" id="339359"/>
    <lineage>
        <taxon>Eukaryota</taxon>
        <taxon>Fungi</taxon>
        <taxon>Dikarya</taxon>
        <taxon>Ascomycota</taxon>
        <taxon>Pezizomycotina</taxon>
        <taxon>Sordariomycetes</taxon>
        <taxon>Lulworthiomycetidae</taxon>
        <taxon>Lulworthiales</taxon>
        <taxon>Lulworthiaceae</taxon>
        <taxon>Zalerion</taxon>
    </lineage>
</organism>
<proteinExistence type="predicted"/>
<dbReference type="EMBL" id="JAKWBI020000054">
    <property type="protein sequence ID" value="KAJ2904419.1"/>
    <property type="molecule type" value="Genomic_DNA"/>
</dbReference>
<protein>
    <submittedName>
        <fullName evidence="2">Uncharacterized protein</fullName>
    </submittedName>
</protein>
<keyword evidence="1" id="KW-0732">Signal</keyword>
<evidence type="ECO:0000256" key="1">
    <source>
        <dbReference type="SAM" id="SignalP"/>
    </source>
</evidence>
<sequence length="210" mass="22708">MLSKAITILLSGCFGLGLTLSAASDSDTYRDPPQESSDIPSSMSSAQAALKTLGSLLPPSPPSPGNGQDSTPICLSWELVKLKPYRGLSGVVKSCPPTCETGHGAPVDAVLNAYVQLNWTTELGECSAKGKSCEKLLCKYGKAAIWFCNELEEEECTVDCNFPATVARYIYEECRFKDHRSWFVSGKAVAYTPEGVMFRTEVHHCGWPDG</sequence>
<reference evidence="2" key="1">
    <citation type="submission" date="2022-07" db="EMBL/GenBank/DDBJ databases">
        <title>Draft genome sequence of Zalerion maritima ATCC 34329, a (micro)plastics degrading marine fungus.</title>
        <authorList>
            <person name="Paco A."/>
            <person name="Goncalves M.F.M."/>
            <person name="Rocha-Santos T.A.P."/>
            <person name="Alves A."/>
        </authorList>
    </citation>
    <scope>NUCLEOTIDE SEQUENCE</scope>
    <source>
        <strain evidence="2">ATCC 34329</strain>
    </source>
</reference>
<gene>
    <name evidence="2" type="ORF">MKZ38_008092</name>
</gene>
<dbReference type="Proteomes" id="UP001201980">
    <property type="component" value="Unassembled WGS sequence"/>
</dbReference>
<name>A0AAD5RWF4_9PEZI</name>
<evidence type="ECO:0000313" key="3">
    <source>
        <dbReference type="Proteomes" id="UP001201980"/>
    </source>
</evidence>
<evidence type="ECO:0000313" key="2">
    <source>
        <dbReference type="EMBL" id="KAJ2904419.1"/>
    </source>
</evidence>
<comment type="caution">
    <text evidence="2">The sequence shown here is derived from an EMBL/GenBank/DDBJ whole genome shotgun (WGS) entry which is preliminary data.</text>
</comment>
<feature type="signal peptide" evidence="1">
    <location>
        <begin position="1"/>
        <end position="23"/>
    </location>
</feature>
<feature type="chain" id="PRO_5042189402" evidence="1">
    <location>
        <begin position="24"/>
        <end position="210"/>
    </location>
</feature>